<dbReference type="RefSeq" id="WP_226766247.1">
    <property type="nucleotide sequence ID" value="NZ_BAAAEO010000002.1"/>
</dbReference>
<accession>A0ABP3NP40</accession>
<keyword evidence="1" id="KW-0732">Signal</keyword>
<gene>
    <name evidence="2" type="ORF">GCM10009098_12520</name>
</gene>
<proteinExistence type="predicted"/>
<keyword evidence="3" id="KW-1185">Reference proteome</keyword>
<dbReference type="EMBL" id="BAAAEO010000002">
    <property type="protein sequence ID" value="GAA0546425.1"/>
    <property type="molecule type" value="Genomic_DNA"/>
</dbReference>
<protein>
    <submittedName>
        <fullName evidence="2">Uncharacterized protein</fullName>
    </submittedName>
</protein>
<reference evidence="3" key="1">
    <citation type="journal article" date="2019" name="Int. J. Syst. Evol. Microbiol.">
        <title>The Global Catalogue of Microorganisms (GCM) 10K type strain sequencing project: providing services to taxonomists for standard genome sequencing and annotation.</title>
        <authorList>
            <consortium name="The Broad Institute Genomics Platform"/>
            <consortium name="The Broad Institute Genome Sequencing Center for Infectious Disease"/>
            <person name="Wu L."/>
            <person name="Ma J."/>
        </authorList>
    </citation>
    <scope>NUCLEOTIDE SEQUENCE [LARGE SCALE GENOMIC DNA]</scope>
    <source>
        <strain evidence="3">JCM 14331</strain>
    </source>
</reference>
<evidence type="ECO:0000313" key="3">
    <source>
        <dbReference type="Proteomes" id="UP001501169"/>
    </source>
</evidence>
<evidence type="ECO:0000256" key="1">
    <source>
        <dbReference type="SAM" id="SignalP"/>
    </source>
</evidence>
<comment type="caution">
    <text evidence="2">The sequence shown here is derived from an EMBL/GenBank/DDBJ whole genome shotgun (WGS) entry which is preliminary data.</text>
</comment>
<evidence type="ECO:0000313" key="2">
    <source>
        <dbReference type="EMBL" id="GAA0546425.1"/>
    </source>
</evidence>
<sequence>MKTSSPFYCLLICWATMSAAAAADLPILDTFPRCDYQLVQQFDITQQRSTDEASEPEDQQKLLADVLHLIRRNSADAGAEAIILQYVNGDKLMLKNSVRRKTGSFELRLNARADAITLCDEDPKLPLKATPFNERGNRNAVLSTQSINIPIAFTLTTNIDTGSPAQPLKPLVSLQQGFHGVLPGMTSDELKAIWGQPDAEFQLQQQGYQALAYGKQYWLLLYQDKIVSIDSRHSLLSADITRQINDNQAFSHLAWQLDGHFEQRTPLTELKAQYQQLKPLADNLFSLQHGDNQLKMEFADYLDIRSGTQQTVLSQLRLQSVKLTPPKQLELAVALPLDELQNDSTNPFSRQYWQTTLQAVPVLNSAVRSDGYALTIYNASLAAVFHLQQLKEIQLLPVYQGQGSDQLQQTLKNLSMPSSKAAFLQQFPDAFDALGKLIYYGDQIEVSALYSETGDSQLENITISFM</sequence>
<dbReference type="Proteomes" id="UP001501169">
    <property type="component" value="Unassembled WGS sequence"/>
</dbReference>
<organism evidence="2 3">
    <name type="scientific">Rheinheimera aquimaris</name>
    <dbReference type="NCBI Taxonomy" id="412437"/>
    <lineage>
        <taxon>Bacteria</taxon>
        <taxon>Pseudomonadati</taxon>
        <taxon>Pseudomonadota</taxon>
        <taxon>Gammaproteobacteria</taxon>
        <taxon>Chromatiales</taxon>
        <taxon>Chromatiaceae</taxon>
        <taxon>Rheinheimera</taxon>
    </lineage>
</organism>
<feature type="chain" id="PRO_5045116507" evidence="1">
    <location>
        <begin position="24"/>
        <end position="466"/>
    </location>
</feature>
<feature type="signal peptide" evidence="1">
    <location>
        <begin position="1"/>
        <end position="23"/>
    </location>
</feature>
<name>A0ABP3NP40_9GAMM</name>